<feature type="transmembrane region" description="Helical" evidence="7">
    <location>
        <begin position="308"/>
        <end position="327"/>
    </location>
</feature>
<dbReference type="PANTHER" id="PTHR24241:SF82">
    <property type="entry name" value="NEUROPEPTIDE FF RECEPTOR 1-RELATED"/>
    <property type="match status" value="1"/>
</dbReference>
<keyword evidence="2" id="KW-1003">Cell membrane</keyword>
<dbReference type="GO" id="GO:0004930">
    <property type="term" value="F:G protein-coupled receptor activity"/>
    <property type="evidence" value="ECO:0007669"/>
    <property type="project" value="InterPro"/>
</dbReference>
<dbReference type="GO" id="GO:0032870">
    <property type="term" value="P:cellular response to hormone stimulus"/>
    <property type="evidence" value="ECO:0007669"/>
    <property type="project" value="TreeGrafter"/>
</dbReference>
<proteinExistence type="predicted"/>
<keyword evidence="4 7" id="KW-1133">Transmembrane helix</keyword>
<dbReference type="InterPro" id="IPR000276">
    <property type="entry name" value="GPCR_Rhodpsn"/>
</dbReference>
<feature type="domain" description="G-protein coupled receptors family 1 profile" evidence="8">
    <location>
        <begin position="25"/>
        <end position="324"/>
    </location>
</feature>
<dbReference type="AlphaFoldDB" id="A0A6I9Y6S5"/>
<reference evidence="10" key="1">
    <citation type="submission" date="2025-08" db="UniProtKB">
        <authorList>
            <consortium name="RefSeq"/>
        </authorList>
    </citation>
    <scope>IDENTIFICATION</scope>
    <source>
        <tissue evidence="10">Skeletal muscle</tissue>
    </source>
</reference>
<evidence type="ECO:0000256" key="6">
    <source>
        <dbReference type="ARBA" id="ARBA00023170"/>
    </source>
</evidence>
<dbReference type="SUPFAM" id="SSF81321">
    <property type="entry name" value="Family A G protein-coupled receptor-like"/>
    <property type="match status" value="1"/>
</dbReference>
<sequence>MDAKDIGQKGNSANETYVGDHINTGNSLVCIVVAKNQRMRTVTNFFILNLAVSDLLVGIFCVPTTLIDTLITGESQGQSWTCRSMRCLRQRFHAYYQVDIEGRENSMHIFDQGRISDFYSRRVSFLTSVSPRFHCIVLPFQERLSLPKASVIIIVVWLLSVAIMCPSAIMLTVGQLEGHYMVLGNGKNATYPLYTCYEAWSDNSMRKLYTTILFVHIYLVPLTLIVFMYGRVCLKLCNSTVPVPEHLPCANRANGTSKKRIKIIKMLILVTLLFMLSWLPLWTLMLLVDYMDLADDHLDLLTSYAFPFAHWLAFSNSSINPVIYGYYNENFRRSFQAAFKFQFCSQELTTQEPYSEHPLGPINKIFTQANSSNSSSLQLTHLSSRKTQPKYPSPILEDIDKSMTYHVVNHAWKKTRT</sequence>
<dbReference type="InterPro" id="IPR017452">
    <property type="entry name" value="GPCR_Rhodpsn_7TM"/>
</dbReference>
<evidence type="ECO:0000259" key="8">
    <source>
        <dbReference type="PROSITE" id="PS50262"/>
    </source>
</evidence>
<keyword evidence="6" id="KW-0675">Receptor</keyword>
<protein>
    <submittedName>
        <fullName evidence="10">Neuropeptide FF receptor 1-like</fullName>
    </submittedName>
</protein>
<keyword evidence="5 7" id="KW-0472">Membrane</keyword>
<dbReference type="PANTHER" id="PTHR24241">
    <property type="entry name" value="NEUROPEPTIDE RECEPTOR-RELATED G-PROTEIN COUPLED RECEPTOR"/>
    <property type="match status" value="1"/>
</dbReference>
<comment type="subcellular location">
    <subcellularLocation>
        <location evidence="1">Cell membrane</location>
        <topology evidence="1">Multi-pass membrane protein</topology>
    </subcellularLocation>
</comment>
<dbReference type="OrthoDB" id="5975505at2759"/>
<dbReference type="RefSeq" id="XP_013914250.1">
    <property type="nucleotide sequence ID" value="XM_014058775.1"/>
</dbReference>
<dbReference type="GeneID" id="106542908"/>
<gene>
    <name evidence="10" type="primary">LOC106542908</name>
</gene>
<name>A0A6I9Y6S5_9SAUR</name>
<dbReference type="PROSITE" id="PS50262">
    <property type="entry name" value="G_PROTEIN_RECEP_F1_2"/>
    <property type="match status" value="1"/>
</dbReference>
<feature type="transmembrane region" description="Helical" evidence="7">
    <location>
        <begin position="151"/>
        <end position="173"/>
    </location>
</feature>
<evidence type="ECO:0000256" key="7">
    <source>
        <dbReference type="SAM" id="Phobius"/>
    </source>
</evidence>
<dbReference type="Pfam" id="PF00001">
    <property type="entry name" value="7tm_1"/>
    <property type="match status" value="2"/>
</dbReference>
<keyword evidence="3 7" id="KW-0812">Transmembrane</keyword>
<evidence type="ECO:0000313" key="9">
    <source>
        <dbReference type="Proteomes" id="UP000504617"/>
    </source>
</evidence>
<organism evidence="9 10">
    <name type="scientific">Thamnophis sirtalis</name>
    <dbReference type="NCBI Taxonomy" id="35019"/>
    <lineage>
        <taxon>Eukaryota</taxon>
        <taxon>Metazoa</taxon>
        <taxon>Chordata</taxon>
        <taxon>Craniata</taxon>
        <taxon>Vertebrata</taxon>
        <taxon>Euteleostomi</taxon>
        <taxon>Lepidosauria</taxon>
        <taxon>Squamata</taxon>
        <taxon>Bifurcata</taxon>
        <taxon>Unidentata</taxon>
        <taxon>Episquamata</taxon>
        <taxon>Toxicofera</taxon>
        <taxon>Serpentes</taxon>
        <taxon>Colubroidea</taxon>
        <taxon>Colubridae</taxon>
        <taxon>Natricinae</taxon>
        <taxon>Thamnophis</taxon>
    </lineage>
</organism>
<evidence type="ECO:0000256" key="2">
    <source>
        <dbReference type="ARBA" id="ARBA00022475"/>
    </source>
</evidence>
<accession>A0A6I9Y6S5</accession>
<evidence type="ECO:0000256" key="4">
    <source>
        <dbReference type="ARBA" id="ARBA00022989"/>
    </source>
</evidence>
<dbReference type="GO" id="GO:0005886">
    <property type="term" value="C:plasma membrane"/>
    <property type="evidence" value="ECO:0007669"/>
    <property type="project" value="UniProtKB-SubCell"/>
</dbReference>
<dbReference type="GO" id="GO:0042277">
    <property type="term" value="F:peptide binding"/>
    <property type="evidence" value="ECO:0007669"/>
    <property type="project" value="TreeGrafter"/>
</dbReference>
<dbReference type="SMART" id="SM01381">
    <property type="entry name" value="7TM_GPCR_Srsx"/>
    <property type="match status" value="1"/>
</dbReference>
<keyword evidence="9" id="KW-1185">Reference proteome</keyword>
<feature type="transmembrane region" description="Helical" evidence="7">
    <location>
        <begin position="266"/>
        <end position="288"/>
    </location>
</feature>
<evidence type="ECO:0000313" key="10">
    <source>
        <dbReference type="RefSeq" id="XP_013914250.1"/>
    </source>
</evidence>
<dbReference type="Gene3D" id="1.20.1070.10">
    <property type="entry name" value="Rhodopsin 7-helix transmembrane proteins"/>
    <property type="match status" value="1"/>
</dbReference>
<dbReference type="Proteomes" id="UP000504617">
    <property type="component" value="Unplaced"/>
</dbReference>
<evidence type="ECO:0000256" key="3">
    <source>
        <dbReference type="ARBA" id="ARBA00022692"/>
    </source>
</evidence>
<dbReference type="PRINTS" id="PR00237">
    <property type="entry name" value="GPCRRHODOPSN"/>
</dbReference>
<feature type="transmembrane region" description="Helical" evidence="7">
    <location>
        <begin position="208"/>
        <end position="229"/>
    </location>
</feature>
<evidence type="ECO:0000256" key="5">
    <source>
        <dbReference type="ARBA" id="ARBA00023136"/>
    </source>
</evidence>
<dbReference type="KEGG" id="tsr:106542908"/>
<evidence type="ECO:0000256" key="1">
    <source>
        <dbReference type="ARBA" id="ARBA00004651"/>
    </source>
</evidence>